<dbReference type="GO" id="GO:0008972">
    <property type="term" value="F:phosphomethylpyrimidine kinase activity"/>
    <property type="evidence" value="ECO:0007669"/>
    <property type="project" value="InterPro"/>
</dbReference>
<keyword evidence="8" id="KW-0460">Magnesium</keyword>
<protein>
    <recommendedName>
        <fullName evidence="2">pyridoxal kinase</fullName>
        <ecNumber evidence="2">2.7.1.35</ecNumber>
    </recommendedName>
    <alternativeName>
        <fullName evidence="10">PN/PL/PM kinase</fullName>
    </alternativeName>
    <alternativeName>
        <fullName evidence="11">Pyridoxal kinase</fullName>
    </alternativeName>
    <alternativeName>
        <fullName evidence="9">Pyridoxamine kinase</fullName>
    </alternativeName>
    <alternativeName>
        <fullName evidence="12">Vitamin B6 kinase</fullName>
    </alternativeName>
</protein>
<dbReference type="GO" id="GO:0009228">
    <property type="term" value="P:thiamine biosynthetic process"/>
    <property type="evidence" value="ECO:0007669"/>
    <property type="project" value="InterPro"/>
</dbReference>
<dbReference type="GO" id="GO:0005829">
    <property type="term" value="C:cytosol"/>
    <property type="evidence" value="ECO:0007669"/>
    <property type="project" value="TreeGrafter"/>
</dbReference>
<evidence type="ECO:0000313" key="15">
    <source>
        <dbReference type="EMBL" id="SDI53806.1"/>
    </source>
</evidence>
<keyword evidence="16" id="KW-1185">Reference proteome</keyword>
<dbReference type="Gene3D" id="3.40.1190.20">
    <property type="match status" value="1"/>
</dbReference>
<dbReference type="InterPro" id="IPR004399">
    <property type="entry name" value="HMP/HMP-P_kinase_dom"/>
</dbReference>
<evidence type="ECO:0000256" key="11">
    <source>
        <dbReference type="ARBA" id="ARBA00042396"/>
    </source>
</evidence>
<dbReference type="RefSeq" id="WP_090396482.1">
    <property type="nucleotide sequence ID" value="NZ_FNEN01000003.1"/>
</dbReference>
<keyword evidence="7" id="KW-0067">ATP-binding</keyword>
<dbReference type="EMBL" id="FNEN01000003">
    <property type="protein sequence ID" value="SDI53806.1"/>
    <property type="molecule type" value="Genomic_DNA"/>
</dbReference>
<dbReference type="GO" id="GO:0008902">
    <property type="term" value="F:hydroxymethylpyrimidine kinase activity"/>
    <property type="evidence" value="ECO:0007669"/>
    <property type="project" value="TreeGrafter"/>
</dbReference>
<comment type="catalytic activity">
    <reaction evidence="13">
        <text>pyridoxal + ATP = pyridoxal 5'-phosphate + ADP + H(+)</text>
        <dbReference type="Rhea" id="RHEA:10224"/>
        <dbReference type="ChEBI" id="CHEBI:15378"/>
        <dbReference type="ChEBI" id="CHEBI:17310"/>
        <dbReference type="ChEBI" id="CHEBI:30616"/>
        <dbReference type="ChEBI" id="CHEBI:456216"/>
        <dbReference type="ChEBI" id="CHEBI:597326"/>
        <dbReference type="EC" id="2.7.1.35"/>
    </reaction>
</comment>
<dbReference type="NCBIfam" id="NF009077">
    <property type="entry name" value="PRK12412.1"/>
    <property type="match status" value="1"/>
</dbReference>
<evidence type="ECO:0000256" key="3">
    <source>
        <dbReference type="ARBA" id="ARBA00022679"/>
    </source>
</evidence>
<dbReference type="CDD" id="cd01169">
    <property type="entry name" value="HMPP_kinase"/>
    <property type="match status" value="1"/>
</dbReference>
<dbReference type="OrthoDB" id="9810880at2"/>
<dbReference type="GO" id="GO:0005524">
    <property type="term" value="F:ATP binding"/>
    <property type="evidence" value="ECO:0007669"/>
    <property type="project" value="UniProtKB-KW"/>
</dbReference>
<gene>
    <name evidence="15" type="ORF">SAMN04488123_10340</name>
</gene>
<dbReference type="InterPro" id="IPR013749">
    <property type="entry name" value="PM/HMP-P_kinase-1"/>
</dbReference>
<dbReference type="AlphaFoldDB" id="A0A1G8LDV0"/>
<dbReference type="SUPFAM" id="SSF53613">
    <property type="entry name" value="Ribokinase-like"/>
    <property type="match status" value="1"/>
</dbReference>
<evidence type="ECO:0000256" key="8">
    <source>
        <dbReference type="ARBA" id="ARBA00022842"/>
    </source>
</evidence>
<evidence type="ECO:0000256" key="13">
    <source>
        <dbReference type="ARBA" id="ARBA00049293"/>
    </source>
</evidence>
<evidence type="ECO:0000256" key="7">
    <source>
        <dbReference type="ARBA" id="ARBA00022840"/>
    </source>
</evidence>
<evidence type="ECO:0000256" key="12">
    <source>
        <dbReference type="ARBA" id="ARBA00042531"/>
    </source>
</evidence>
<proteinExistence type="inferred from homology"/>
<dbReference type="Proteomes" id="UP000198853">
    <property type="component" value="Unassembled WGS sequence"/>
</dbReference>
<dbReference type="PANTHER" id="PTHR20858">
    <property type="entry name" value="PHOSPHOMETHYLPYRIMIDINE KINASE"/>
    <property type="match status" value="1"/>
</dbReference>
<evidence type="ECO:0000256" key="10">
    <source>
        <dbReference type="ARBA" id="ARBA00042348"/>
    </source>
</evidence>
<dbReference type="FunFam" id="3.40.1190.20:FF:000003">
    <property type="entry name" value="Phosphomethylpyrimidine kinase ThiD"/>
    <property type="match status" value="1"/>
</dbReference>
<feature type="domain" description="Pyridoxamine kinase/Phosphomethylpyrimidine kinase" evidence="14">
    <location>
        <begin position="13"/>
        <end position="258"/>
    </location>
</feature>
<dbReference type="NCBIfam" id="NF009259">
    <property type="entry name" value="PRK12616.1"/>
    <property type="match status" value="1"/>
</dbReference>
<dbReference type="PANTHER" id="PTHR20858:SF19">
    <property type="entry name" value="PYRIDOXINE KINASE"/>
    <property type="match status" value="1"/>
</dbReference>
<evidence type="ECO:0000313" key="16">
    <source>
        <dbReference type="Proteomes" id="UP000198853"/>
    </source>
</evidence>
<evidence type="ECO:0000256" key="2">
    <source>
        <dbReference type="ARBA" id="ARBA00012104"/>
    </source>
</evidence>
<dbReference type="GO" id="GO:0046872">
    <property type="term" value="F:metal ion binding"/>
    <property type="evidence" value="ECO:0007669"/>
    <property type="project" value="UniProtKB-KW"/>
</dbReference>
<dbReference type="Pfam" id="PF08543">
    <property type="entry name" value="Phos_pyr_kin"/>
    <property type="match status" value="1"/>
</dbReference>
<keyword evidence="6 15" id="KW-0418">Kinase</keyword>
<evidence type="ECO:0000256" key="6">
    <source>
        <dbReference type="ARBA" id="ARBA00022777"/>
    </source>
</evidence>
<organism evidence="15 16">
    <name type="scientific">Natribacillus halophilus</name>
    <dbReference type="NCBI Taxonomy" id="549003"/>
    <lineage>
        <taxon>Bacteria</taxon>
        <taxon>Bacillati</taxon>
        <taxon>Bacillota</taxon>
        <taxon>Bacilli</taxon>
        <taxon>Bacillales</taxon>
        <taxon>Bacillaceae</taxon>
        <taxon>Natribacillus</taxon>
    </lineage>
</organism>
<evidence type="ECO:0000256" key="9">
    <source>
        <dbReference type="ARBA" id="ARBA00042307"/>
    </source>
</evidence>
<reference evidence="15 16" key="1">
    <citation type="submission" date="2016-10" db="EMBL/GenBank/DDBJ databases">
        <authorList>
            <person name="de Groot N.N."/>
        </authorList>
    </citation>
    <scope>NUCLEOTIDE SEQUENCE [LARGE SCALE GENOMIC DNA]</scope>
    <source>
        <strain evidence="15 16">DSM 21771</strain>
    </source>
</reference>
<evidence type="ECO:0000256" key="1">
    <source>
        <dbReference type="ARBA" id="ARBA00009879"/>
    </source>
</evidence>
<dbReference type="InterPro" id="IPR029056">
    <property type="entry name" value="Ribokinase-like"/>
</dbReference>
<name>A0A1G8LDV0_9BACI</name>
<dbReference type="EC" id="2.7.1.35" evidence="2"/>
<sequence length="277" mass="29979">MSIQKALTIAGSDSSGGAGIQADLKTFQDLGVYGMNALTTVVAMNPDNWEHRVFPQDVKTVEAQLETILSIGVDAMKTGMLASVDVIELAARTIEEHGLEQTVIDPVLVCKGEDEVLHPETADALREVLVPKALVATPNLFEASQLAQMKTITTIEGMKEAAKRIHDNGTKYVVVKGGKQLEHDLAIDIVYDGHEFKLLETEKIDTSYNHGAGCTFAAAITAELAKGSDVHEAIATAKQFVTAAITHGWRMNEHVGAVLHGAYRQYGNETKIQKQQM</sequence>
<evidence type="ECO:0000259" key="14">
    <source>
        <dbReference type="Pfam" id="PF08543"/>
    </source>
</evidence>
<keyword evidence="3" id="KW-0808">Transferase</keyword>
<dbReference type="GO" id="GO:0008478">
    <property type="term" value="F:pyridoxal kinase activity"/>
    <property type="evidence" value="ECO:0007669"/>
    <property type="project" value="UniProtKB-EC"/>
</dbReference>
<evidence type="ECO:0000256" key="5">
    <source>
        <dbReference type="ARBA" id="ARBA00022741"/>
    </source>
</evidence>
<keyword evidence="5" id="KW-0547">Nucleotide-binding</keyword>
<evidence type="ECO:0000256" key="4">
    <source>
        <dbReference type="ARBA" id="ARBA00022723"/>
    </source>
</evidence>
<dbReference type="NCBIfam" id="TIGR00097">
    <property type="entry name" value="HMP-P_kinase"/>
    <property type="match status" value="1"/>
</dbReference>
<comment type="similarity">
    <text evidence="1">Belongs to the ThiD family.</text>
</comment>
<accession>A0A1G8LDV0</accession>
<keyword evidence="4" id="KW-0479">Metal-binding</keyword>